<evidence type="ECO:0000256" key="6">
    <source>
        <dbReference type="ARBA" id="ARBA00023125"/>
    </source>
</evidence>
<feature type="compositionally biased region" description="Basic and acidic residues" evidence="12">
    <location>
        <begin position="711"/>
        <end position="723"/>
    </location>
</feature>
<sequence>MSPHLLDGLNPAQREAVLHGEGPLLVVAGAGSGKTRVLTHRIARLIEQDNVSPFEILAITFTNKAADEMRYRVGALVGPVAQKMWVSTFHSACVRILRRDGSRLGYPSSFTIYDQADATRLIGYVLRDLNIDTKRMPARSVQSQISLAKNELRTPEQMAEEAGHIMERKVADVYAEYQTRLRAAGAMDFDDLLGVTVELLRTEPDVLEQYQRRFRYLMVDEYQDTNRVQNELVILLAGAHHNVCVVGDSDQSIYAFRGADLRNILEFESAFPDVTQIVLDQNYRSTQKILDAANAVIANNMSRRPKDLWTDESGGAQIVRYVGDDEGDEARYVAQEIARLVDSGTVNYPDVAVFYRANAQSRVLEEALFRQGVPYRVLGGTRFYDRREIKDALAYVQTIVNPADEVSAKRIVNVPKRGIGDTTIGRVDAYARAHSLSFVEALRHADAAGVSSRAQRGVERFLEIIDGLAPTGDGDGDGDGTGTGGGGLAPAPLLEDLLERTGYIAELEAEHTIESEGRLENLAELVGVAAEYDSMPEFLEQVSLVADTDNLPDEDDPTAGEMVMMTLHSAKGLEYPVVFLIGMEEGVFPHMRSIGEPAQLEEERRLAYVGITRARERLYLTNAWSRTLHGATNYNPPSRFVGEIPEELIEDAEGSSTRGSRRPGTSGSWSGGGRTSLAGRDARRERASSSGVVGVRSIGVGAGSGLGPRAGADEGPRLGDDSGLRVGDDVLHATFGEGVILDIEGRGDRAEATIRFPSEGEKRLLLSWAPLEKVGR</sequence>
<keyword evidence="6 11" id="KW-0238">DNA-binding</keyword>
<dbReference type="GO" id="GO:0033202">
    <property type="term" value="C:DNA helicase complex"/>
    <property type="evidence" value="ECO:0007669"/>
    <property type="project" value="TreeGrafter"/>
</dbReference>
<dbReference type="GO" id="GO:0005524">
    <property type="term" value="F:ATP binding"/>
    <property type="evidence" value="ECO:0007669"/>
    <property type="project" value="UniProtKB-UniRule"/>
</dbReference>
<dbReference type="InterPro" id="IPR013986">
    <property type="entry name" value="DExx_box_DNA_helicase_dom_sf"/>
</dbReference>
<comment type="catalytic activity">
    <reaction evidence="9 11">
        <text>ATP + H2O = ADP + phosphate + H(+)</text>
        <dbReference type="Rhea" id="RHEA:13065"/>
        <dbReference type="ChEBI" id="CHEBI:15377"/>
        <dbReference type="ChEBI" id="CHEBI:15378"/>
        <dbReference type="ChEBI" id="CHEBI:30616"/>
        <dbReference type="ChEBI" id="CHEBI:43474"/>
        <dbReference type="ChEBI" id="CHEBI:456216"/>
        <dbReference type="EC" id="5.6.2.4"/>
    </reaction>
</comment>
<dbReference type="Gene3D" id="1.10.486.10">
    <property type="entry name" value="PCRA, domain 4"/>
    <property type="match status" value="1"/>
</dbReference>
<dbReference type="FunFam" id="1.10.10.160:FF:000001">
    <property type="entry name" value="ATP-dependent DNA helicase"/>
    <property type="match status" value="1"/>
</dbReference>
<evidence type="ECO:0000256" key="4">
    <source>
        <dbReference type="ARBA" id="ARBA00022806"/>
    </source>
</evidence>
<dbReference type="EMBL" id="JADJZA010000007">
    <property type="protein sequence ID" value="MBK9297376.1"/>
    <property type="molecule type" value="Genomic_DNA"/>
</dbReference>
<organism evidence="15 16">
    <name type="scientific">Candidatus Neomicrothrix subdominans</name>
    <dbReference type="NCBI Taxonomy" id="2954438"/>
    <lineage>
        <taxon>Bacteria</taxon>
        <taxon>Bacillati</taxon>
        <taxon>Actinomycetota</taxon>
        <taxon>Acidimicrobiia</taxon>
        <taxon>Acidimicrobiales</taxon>
        <taxon>Microthrixaceae</taxon>
        <taxon>Candidatus Neomicrothrix</taxon>
    </lineage>
</organism>
<evidence type="ECO:0000259" key="14">
    <source>
        <dbReference type="PROSITE" id="PS51217"/>
    </source>
</evidence>
<dbReference type="CDD" id="cd17932">
    <property type="entry name" value="DEXQc_UvrD"/>
    <property type="match status" value="1"/>
</dbReference>
<accession>A0A936NCW7</accession>
<dbReference type="InterPro" id="IPR014016">
    <property type="entry name" value="UvrD-like_ATP-bd"/>
</dbReference>
<dbReference type="Pfam" id="PF00580">
    <property type="entry name" value="UvrD-helicase"/>
    <property type="match status" value="1"/>
</dbReference>
<evidence type="ECO:0000256" key="7">
    <source>
        <dbReference type="ARBA" id="ARBA00023235"/>
    </source>
</evidence>
<gene>
    <name evidence="15" type="primary">pcrA</name>
    <name evidence="15" type="ORF">IPN02_11205</name>
</gene>
<dbReference type="InterPro" id="IPR027417">
    <property type="entry name" value="P-loop_NTPase"/>
</dbReference>
<protein>
    <recommendedName>
        <fullName evidence="11">ATP-dependent DNA helicase</fullName>
        <ecNumber evidence="11">5.6.2.4</ecNumber>
    </recommendedName>
</protein>
<evidence type="ECO:0000256" key="2">
    <source>
        <dbReference type="ARBA" id="ARBA00022741"/>
    </source>
</evidence>
<evidence type="ECO:0000256" key="5">
    <source>
        <dbReference type="ARBA" id="ARBA00022840"/>
    </source>
</evidence>
<dbReference type="Pfam" id="PF21196">
    <property type="entry name" value="PcrA_UvrD_tudor"/>
    <property type="match status" value="1"/>
</dbReference>
<dbReference type="PROSITE" id="PS51198">
    <property type="entry name" value="UVRD_HELICASE_ATP_BIND"/>
    <property type="match status" value="1"/>
</dbReference>
<dbReference type="GO" id="GO:0006260">
    <property type="term" value="P:DNA replication"/>
    <property type="evidence" value="ECO:0007669"/>
    <property type="project" value="InterPro"/>
</dbReference>
<evidence type="ECO:0000256" key="8">
    <source>
        <dbReference type="ARBA" id="ARBA00034617"/>
    </source>
</evidence>
<keyword evidence="4 10" id="KW-0347">Helicase</keyword>
<feature type="region of interest" description="Disordered" evidence="12">
    <location>
        <begin position="651"/>
        <end position="690"/>
    </location>
</feature>
<dbReference type="GO" id="GO:0043138">
    <property type="term" value="F:3'-5' DNA helicase activity"/>
    <property type="evidence" value="ECO:0007669"/>
    <property type="project" value="UniProtKB-EC"/>
</dbReference>
<dbReference type="InterPro" id="IPR014017">
    <property type="entry name" value="DNA_helicase_UvrD-like_C"/>
</dbReference>
<dbReference type="GO" id="GO:0005829">
    <property type="term" value="C:cytosol"/>
    <property type="evidence" value="ECO:0007669"/>
    <property type="project" value="TreeGrafter"/>
</dbReference>
<dbReference type="InterPro" id="IPR005751">
    <property type="entry name" value="ATP-dep_DNA_helicase_PcrA"/>
</dbReference>
<keyword evidence="2 10" id="KW-0547">Nucleotide-binding</keyword>
<dbReference type="PANTHER" id="PTHR11070">
    <property type="entry name" value="UVRD / RECB / PCRA DNA HELICASE FAMILY MEMBER"/>
    <property type="match status" value="1"/>
</dbReference>
<dbReference type="FunFam" id="1.10.486.10:FF:000003">
    <property type="entry name" value="ATP-dependent DNA helicase"/>
    <property type="match status" value="1"/>
</dbReference>
<dbReference type="Gene3D" id="1.10.10.160">
    <property type="match status" value="1"/>
</dbReference>
<dbReference type="SUPFAM" id="SSF52540">
    <property type="entry name" value="P-loop containing nucleoside triphosphate hydrolases"/>
    <property type="match status" value="1"/>
</dbReference>
<proteinExistence type="inferred from homology"/>
<dbReference type="Proteomes" id="UP000727993">
    <property type="component" value="Unassembled WGS sequence"/>
</dbReference>
<dbReference type="CDD" id="cd18807">
    <property type="entry name" value="SF1_C_UvrD"/>
    <property type="match status" value="1"/>
</dbReference>
<dbReference type="PANTHER" id="PTHR11070:SF2">
    <property type="entry name" value="ATP-DEPENDENT DNA HELICASE SRS2"/>
    <property type="match status" value="1"/>
</dbReference>
<dbReference type="NCBIfam" id="TIGR01073">
    <property type="entry name" value="pcrA"/>
    <property type="match status" value="1"/>
</dbReference>
<dbReference type="EC" id="5.6.2.4" evidence="11"/>
<dbReference type="Pfam" id="PF13361">
    <property type="entry name" value="UvrD_C"/>
    <property type="match status" value="2"/>
</dbReference>
<evidence type="ECO:0000313" key="16">
    <source>
        <dbReference type="Proteomes" id="UP000727993"/>
    </source>
</evidence>
<feature type="domain" description="UvrD-like helicase ATP-binding" evidence="13">
    <location>
        <begin position="7"/>
        <end position="286"/>
    </location>
</feature>
<dbReference type="PROSITE" id="PS51217">
    <property type="entry name" value="UVRD_HELICASE_CTER"/>
    <property type="match status" value="1"/>
</dbReference>
<dbReference type="GO" id="GO:0003677">
    <property type="term" value="F:DNA binding"/>
    <property type="evidence" value="ECO:0007669"/>
    <property type="project" value="UniProtKB-KW"/>
</dbReference>
<dbReference type="GO" id="GO:0000725">
    <property type="term" value="P:recombinational repair"/>
    <property type="evidence" value="ECO:0007669"/>
    <property type="project" value="TreeGrafter"/>
</dbReference>
<name>A0A936NCW7_9ACTN</name>
<evidence type="ECO:0000259" key="13">
    <source>
        <dbReference type="PROSITE" id="PS51198"/>
    </source>
</evidence>
<evidence type="ECO:0000313" key="15">
    <source>
        <dbReference type="EMBL" id="MBK9297376.1"/>
    </source>
</evidence>
<keyword evidence="7" id="KW-0413">Isomerase</keyword>
<feature type="binding site" evidence="10">
    <location>
        <begin position="28"/>
        <end position="35"/>
    </location>
    <ligand>
        <name>ATP</name>
        <dbReference type="ChEBI" id="CHEBI:30616"/>
    </ligand>
</feature>
<feature type="region of interest" description="Disordered" evidence="12">
    <location>
        <begin position="703"/>
        <end position="723"/>
    </location>
</feature>
<evidence type="ECO:0000256" key="9">
    <source>
        <dbReference type="ARBA" id="ARBA00048988"/>
    </source>
</evidence>
<dbReference type="Gene3D" id="3.40.50.300">
    <property type="entry name" value="P-loop containing nucleotide triphosphate hydrolases"/>
    <property type="match status" value="2"/>
</dbReference>
<reference evidence="15 16" key="1">
    <citation type="submission" date="2020-10" db="EMBL/GenBank/DDBJ databases">
        <title>Connecting structure to function with the recovery of over 1000 high-quality activated sludge metagenome-assembled genomes encoding full-length rRNA genes using long-read sequencing.</title>
        <authorList>
            <person name="Singleton C.M."/>
            <person name="Petriglieri F."/>
            <person name="Kristensen J.M."/>
            <person name="Kirkegaard R.H."/>
            <person name="Michaelsen T.Y."/>
            <person name="Andersen M.H."/>
            <person name="Karst S.M."/>
            <person name="Dueholm M.S."/>
            <person name="Nielsen P.H."/>
            <person name="Albertsen M."/>
        </authorList>
    </citation>
    <scope>NUCLEOTIDE SEQUENCE [LARGE SCALE GENOMIC DNA]</scope>
    <source>
        <strain evidence="15">Lyne_18-Q3-R50-59_MAXAC.006</strain>
    </source>
</reference>
<feature type="domain" description="UvrD-like helicase C-terminal" evidence="14">
    <location>
        <begin position="287"/>
        <end position="572"/>
    </location>
</feature>
<evidence type="ECO:0000256" key="1">
    <source>
        <dbReference type="ARBA" id="ARBA00009922"/>
    </source>
</evidence>
<dbReference type="AlphaFoldDB" id="A0A936NCW7"/>
<dbReference type="InterPro" id="IPR000212">
    <property type="entry name" value="DNA_helicase_UvrD/REP"/>
</dbReference>
<dbReference type="GO" id="GO:0009314">
    <property type="term" value="P:response to radiation"/>
    <property type="evidence" value="ECO:0007669"/>
    <property type="project" value="UniProtKB-ARBA"/>
</dbReference>
<feature type="compositionally biased region" description="Low complexity" evidence="12">
    <location>
        <begin position="654"/>
        <end position="668"/>
    </location>
</feature>
<evidence type="ECO:0000256" key="10">
    <source>
        <dbReference type="PROSITE-ProRule" id="PRU00560"/>
    </source>
</evidence>
<evidence type="ECO:0000256" key="11">
    <source>
        <dbReference type="RuleBase" id="RU364053"/>
    </source>
</evidence>
<evidence type="ECO:0000256" key="3">
    <source>
        <dbReference type="ARBA" id="ARBA00022801"/>
    </source>
</evidence>
<comment type="similarity">
    <text evidence="1 11">Belongs to the helicase family. UvrD subfamily.</text>
</comment>
<comment type="caution">
    <text evidence="15">The sequence shown here is derived from an EMBL/GenBank/DDBJ whole genome shotgun (WGS) entry which is preliminary data.</text>
</comment>
<dbReference type="GO" id="GO:0016787">
    <property type="term" value="F:hydrolase activity"/>
    <property type="evidence" value="ECO:0007669"/>
    <property type="project" value="UniProtKB-UniRule"/>
</dbReference>
<comment type="catalytic activity">
    <reaction evidence="8">
        <text>Couples ATP hydrolysis with the unwinding of duplex DNA by translocating in the 3'-5' direction.</text>
        <dbReference type="EC" id="5.6.2.4"/>
    </reaction>
</comment>
<evidence type="ECO:0000256" key="12">
    <source>
        <dbReference type="SAM" id="MobiDB-lite"/>
    </source>
</evidence>
<keyword evidence="5 10" id="KW-0067">ATP-binding</keyword>
<keyword evidence="3 10" id="KW-0378">Hydrolase</keyword>